<feature type="site" description="Discriminates between blocked and unblocked aminoacyl-tRNA" evidence="7">
    <location>
        <position position="12"/>
    </location>
</feature>
<comment type="caution">
    <text evidence="8">The sequence shown here is derived from an EMBL/GenBank/DDBJ whole genome shotgun (WGS) entry which is preliminary data.</text>
</comment>
<dbReference type="PANTHER" id="PTHR17224:SF1">
    <property type="entry name" value="PEPTIDYL-TRNA HYDROLASE"/>
    <property type="match status" value="1"/>
</dbReference>
<dbReference type="GO" id="GO:0004045">
    <property type="term" value="F:peptidyl-tRNA hydrolase activity"/>
    <property type="evidence" value="ECO:0007669"/>
    <property type="project" value="UniProtKB-EC"/>
</dbReference>
<keyword evidence="2 7" id="KW-0820">tRNA-binding</keyword>
<feature type="site" description="Stabilizes the basic form of H active site to accept a proton" evidence="7">
    <location>
        <position position="91"/>
    </location>
</feature>
<evidence type="ECO:0000256" key="4">
    <source>
        <dbReference type="ARBA" id="ARBA00022884"/>
    </source>
</evidence>
<sequence>MPSPRLIVGLGNPGASYADHRHNLGFWFVDQLADELKITLTPQGKFHGSIGRYRELWLLEPSTYMNSSGRAVLALANFYKILPDEILIVHDDLDLQPGDIRLKHGGGHGGHNGLKDIQACLSTPDFWRLRLGIGHPGERSEVINYVLKAPRKEEQALIDRALDRCLLAWPQIAAGDYAAAQRVLHVRETEK</sequence>
<dbReference type="EMBL" id="JBEUWX010000001">
    <property type="protein sequence ID" value="MFA9948943.1"/>
    <property type="molecule type" value="Genomic_DNA"/>
</dbReference>
<comment type="subunit">
    <text evidence="7">Monomer.</text>
</comment>
<dbReference type="HAMAP" id="MF_00083">
    <property type="entry name" value="Pept_tRNA_hydro_bact"/>
    <property type="match status" value="1"/>
</dbReference>
<dbReference type="InterPro" id="IPR036416">
    <property type="entry name" value="Pept_tRNA_hydro_sf"/>
</dbReference>
<keyword evidence="4 7" id="KW-0694">RNA-binding</keyword>
<dbReference type="Proteomes" id="UP001574673">
    <property type="component" value="Unassembled WGS sequence"/>
</dbReference>
<dbReference type="InterPro" id="IPR018171">
    <property type="entry name" value="Pept_tRNA_hydro_CS"/>
</dbReference>
<name>A0ABV4UBQ7_9RHOO</name>
<evidence type="ECO:0000256" key="2">
    <source>
        <dbReference type="ARBA" id="ARBA00022555"/>
    </source>
</evidence>
<dbReference type="PROSITE" id="PS01196">
    <property type="entry name" value="PEPT_TRNA_HYDROL_2"/>
    <property type="match status" value="1"/>
</dbReference>
<feature type="binding site" evidence="7">
    <location>
        <position position="64"/>
    </location>
    <ligand>
        <name>tRNA</name>
        <dbReference type="ChEBI" id="CHEBI:17843"/>
    </ligand>
</feature>
<comment type="function">
    <text evidence="7">Catalyzes the release of premature peptidyl moieties from peptidyl-tRNA molecules trapped in stalled 50S ribosomal subunits, and thus maintains levels of free tRNAs and 50S ribosomes.</text>
</comment>
<evidence type="ECO:0000256" key="1">
    <source>
        <dbReference type="ARBA" id="ARBA00013260"/>
    </source>
</evidence>
<evidence type="ECO:0000256" key="6">
    <source>
        <dbReference type="ARBA" id="ARBA00050038"/>
    </source>
</evidence>
<comment type="subcellular location">
    <subcellularLocation>
        <location evidence="7">Cytoplasm</location>
    </subcellularLocation>
</comment>
<keyword evidence="7" id="KW-0963">Cytoplasm</keyword>
<keyword evidence="3 7" id="KW-0378">Hydrolase</keyword>
<feature type="binding site" evidence="7">
    <location>
        <position position="17"/>
    </location>
    <ligand>
        <name>tRNA</name>
        <dbReference type="ChEBI" id="CHEBI:17843"/>
    </ligand>
</feature>
<dbReference type="InterPro" id="IPR001328">
    <property type="entry name" value="Pept_tRNA_hydro"/>
</dbReference>
<accession>A0ABV4UBQ7</accession>
<comment type="function">
    <text evidence="7">Hydrolyzes ribosome-free peptidyl-tRNAs (with 1 or more amino acids incorporated), which drop off the ribosome during protein synthesis, or as a result of ribosome stalling.</text>
</comment>
<evidence type="ECO:0000256" key="7">
    <source>
        <dbReference type="HAMAP-Rule" id="MF_00083"/>
    </source>
</evidence>
<evidence type="ECO:0000256" key="5">
    <source>
        <dbReference type="ARBA" id="ARBA00038063"/>
    </source>
</evidence>
<dbReference type="NCBIfam" id="TIGR00447">
    <property type="entry name" value="pth"/>
    <property type="match status" value="1"/>
</dbReference>
<feature type="binding site" evidence="7">
    <location>
        <position position="66"/>
    </location>
    <ligand>
        <name>tRNA</name>
        <dbReference type="ChEBI" id="CHEBI:17843"/>
    </ligand>
</feature>
<proteinExistence type="inferred from homology"/>
<comment type="catalytic activity">
    <reaction evidence="7">
        <text>an N-acyl-L-alpha-aminoacyl-tRNA + H2O = an N-acyl-L-amino acid + a tRNA + H(+)</text>
        <dbReference type="Rhea" id="RHEA:54448"/>
        <dbReference type="Rhea" id="RHEA-COMP:10123"/>
        <dbReference type="Rhea" id="RHEA-COMP:13883"/>
        <dbReference type="ChEBI" id="CHEBI:15377"/>
        <dbReference type="ChEBI" id="CHEBI:15378"/>
        <dbReference type="ChEBI" id="CHEBI:59874"/>
        <dbReference type="ChEBI" id="CHEBI:78442"/>
        <dbReference type="ChEBI" id="CHEBI:138191"/>
        <dbReference type="EC" id="3.1.1.29"/>
    </reaction>
</comment>
<dbReference type="SUPFAM" id="SSF53178">
    <property type="entry name" value="Peptidyl-tRNA hydrolase-like"/>
    <property type="match status" value="1"/>
</dbReference>
<dbReference type="Gene3D" id="3.40.50.1470">
    <property type="entry name" value="Peptidyl-tRNA hydrolase"/>
    <property type="match status" value="1"/>
</dbReference>
<dbReference type="EC" id="3.1.1.29" evidence="1 7"/>
<keyword evidence="9" id="KW-1185">Reference proteome</keyword>
<feature type="active site" description="Proton acceptor" evidence="7">
    <location>
        <position position="22"/>
    </location>
</feature>
<feature type="binding site" evidence="7">
    <location>
        <position position="112"/>
    </location>
    <ligand>
        <name>tRNA</name>
        <dbReference type="ChEBI" id="CHEBI:17843"/>
    </ligand>
</feature>
<gene>
    <name evidence="7 8" type="primary">pth</name>
    <name evidence="8" type="ORF">ABCS64_01145</name>
</gene>
<organism evidence="8 9">
    <name type="scientific">Dentiradicibacter hellwigii</name>
    <dbReference type="NCBI Taxonomy" id="3149053"/>
    <lineage>
        <taxon>Bacteria</taxon>
        <taxon>Pseudomonadati</taxon>
        <taxon>Pseudomonadota</taxon>
        <taxon>Betaproteobacteria</taxon>
        <taxon>Rhodocyclales</taxon>
        <taxon>Rhodocyclaceae</taxon>
        <taxon>Dentiradicibacter</taxon>
    </lineage>
</organism>
<evidence type="ECO:0000256" key="3">
    <source>
        <dbReference type="ARBA" id="ARBA00022801"/>
    </source>
</evidence>
<dbReference type="CDD" id="cd00462">
    <property type="entry name" value="PTH"/>
    <property type="match status" value="1"/>
</dbReference>
<protein>
    <recommendedName>
        <fullName evidence="6 7">Peptidyl-tRNA hydrolase</fullName>
        <shortName evidence="7">Pth</shortName>
        <ecNumber evidence="1 7">3.1.1.29</ecNumber>
    </recommendedName>
</protein>
<dbReference type="PANTHER" id="PTHR17224">
    <property type="entry name" value="PEPTIDYL-TRNA HYDROLASE"/>
    <property type="match status" value="1"/>
</dbReference>
<reference evidence="9" key="1">
    <citation type="submission" date="2024-06" db="EMBL/GenBank/DDBJ databases">
        <title>Radixoralia hellwigii gen. nov., sp nov., isolated from a root canal in the human oral cavity.</title>
        <authorList>
            <person name="Bartsch S."/>
            <person name="Wittmer A."/>
            <person name="Schulz A.-K."/>
            <person name="Neumann-Schaal M."/>
            <person name="Wolf J."/>
            <person name="Gronow S."/>
            <person name="Tennert C."/>
            <person name="Haecker G."/>
            <person name="Cieplik F."/>
            <person name="Al-Ahmad A."/>
        </authorList>
    </citation>
    <scope>NUCLEOTIDE SEQUENCE [LARGE SCALE GENOMIC DNA]</scope>
    <source>
        <strain evidence="9">Wk13</strain>
    </source>
</reference>
<dbReference type="Pfam" id="PF01195">
    <property type="entry name" value="Pept_tRNA_hydro"/>
    <property type="match status" value="1"/>
</dbReference>
<comment type="similarity">
    <text evidence="5 7">Belongs to the PTH family.</text>
</comment>
<evidence type="ECO:0000313" key="8">
    <source>
        <dbReference type="EMBL" id="MFA9948943.1"/>
    </source>
</evidence>
<dbReference type="RefSeq" id="WP_418890108.1">
    <property type="nucleotide sequence ID" value="NZ_JBEUWX010000001.1"/>
</dbReference>
<evidence type="ECO:0000313" key="9">
    <source>
        <dbReference type="Proteomes" id="UP001574673"/>
    </source>
</evidence>